<dbReference type="EMBL" id="LUEZ02000048">
    <property type="protein sequence ID" value="RDB23032.1"/>
    <property type="molecule type" value="Genomic_DNA"/>
</dbReference>
<evidence type="ECO:0000313" key="2">
    <source>
        <dbReference type="Proteomes" id="UP000076154"/>
    </source>
</evidence>
<dbReference type="Proteomes" id="UP000076154">
    <property type="component" value="Unassembled WGS sequence"/>
</dbReference>
<name>A0A369JNV6_HYPMA</name>
<sequence>MNTGRSSVILVSRASSLDHVLQTNNPPSDNEVEEIQILIQDIKECMEAQDRFEDPDVHDFEPHTREQLKDLNSACRSALSPLRRFPAEIISYIFSQIMRGIYEFADEGWMSLNTTKEPWTFAQVCGWWRTVALAHQEIWSYVRIDMEALKTNRTPEPSLAALQCCLQRSGAHTLSIHFTDSYPPTTRTKELFSALVPHCRQWKVVTFSVFFEHLELLVTARGNLRSLQSLTLIAYGTERSSNLDVFEIAPQLRDVSLGIDITYTQLSLPWPQLTKIIGWRAIDLSFLHHATSLEGCSLTFSPFHIFPAVVSPIRIPSLRRLRLDTEYPLDGLAAPALEDLGISSIYMRATALQHITSFVHRSSCSLRSLLLHDMTIDSEFVIMPLLDSIPSLAFLQVKRGQVDWNELVRVLTITKTRRLVPNLKVIRFIFDINLELQPDFEPSLLLDMIESRFYQAGTDAATNLESITLLEVDEPLPEQCMARLAKLEEQGLKVADDTRPEEDVPSVVSWAAWDGIMN</sequence>
<evidence type="ECO:0008006" key="3">
    <source>
        <dbReference type="Google" id="ProtNLM"/>
    </source>
</evidence>
<dbReference type="AlphaFoldDB" id="A0A369JNV6"/>
<comment type="caution">
    <text evidence="1">The sequence shown here is derived from an EMBL/GenBank/DDBJ whole genome shotgun (WGS) entry which is preliminary data.</text>
</comment>
<reference evidence="1" key="1">
    <citation type="submission" date="2018-04" db="EMBL/GenBank/DDBJ databases">
        <title>Whole genome sequencing of Hypsizygus marmoreus.</title>
        <authorList>
            <person name="Choi I.-G."/>
            <person name="Min B."/>
            <person name="Kim J.-G."/>
            <person name="Kim S."/>
            <person name="Oh Y.-L."/>
            <person name="Kong W.-S."/>
            <person name="Park H."/>
            <person name="Jeong J."/>
            <person name="Song E.-S."/>
        </authorList>
    </citation>
    <scope>NUCLEOTIDE SEQUENCE [LARGE SCALE GENOMIC DNA]</scope>
    <source>
        <strain evidence="1">51987-8</strain>
    </source>
</reference>
<dbReference type="InParanoid" id="A0A369JNV6"/>
<accession>A0A369JNV6</accession>
<organism evidence="1 2">
    <name type="scientific">Hypsizygus marmoreus</name>
    <name type="common">White beech mushroom</name>
    <name type="synonym">Agaricus marmoreus</name>
    <dbReference type="NCBI Taxonomy" id="39966"/>
    <lineage>
        <taxon>Eukaryota</taxon>
        <taxon>Fungi</taxon>
        <taxon>Dikarya</taxon>
        <taxon>Basidiomycota</taxon>
        <taxon>Agaricomycotina</taxon>
        <taxon>Agaricomycetes</taxon>
        <taxon>Agaricomycetidae</taxon>
        <taxon>Agaricales</taxon>
        <taxon>Tricholomatineae</taxon>
        <taxon>Lyophyllaceae</taxon>
        <taxon>Hypsizygus</taxon>
    </lineage>
</organism>
<keyword evidence="2" id="KW-1185">Reference proteome</keyword>
<dbReference type="OrthoDB" id="3365698at2759"/>
<proteinExistence type="predicted"/>
<dbReference type="SUPFAM" id="SSF52047">
    <property type="entry name" value="RNI-like"/>
    <property type="match status" value="1"/>
</dbReference>
<protein>
    <recommendedName>
        <fullName evidence="3">F-box domain-containing protein</fullName>
    </recommendedName>
</protein>
<evidence type="ECO:0000313" key="1">
    <source>
        <dbReference type="EMBL" id="RDB23032.1"/>
    </source>
</evidence>
<gene>
    <name evidence="1" type="ORF">Hypma_009798</name>
</gene>